<evidence type="ECO:0000259" key="2">
    <source>
        <dbReference type="SMART" id="SM00347"/>
    </source>
</evidence>
<dbReference type="KEGG" id="afs:AFR_35945"/>
<evidence type="ECO:0000313" key="4">
    <source>
        <dbReference type="Proteomes" id="UP000017746"/>
    </source>
</evidence>
<protein>
    <submittedName>
        <fullName evidence="3">MarR family transcriptional regulator</fullName>
    </submittedName>
</protein>
<sequence length="298" mass="30205">MDELAVVERAMIAIRRSQSRRALSRLLLPGDTAGSASSAFSGSAEFPGSSSTAGSPITGKSHIAAGPQSETESPSSAGPASSADSPSSAGPASSVDSPSSAGPASSADSFNSAGPASSADSPSSVGDVLGRDVGEGFSSSATSADRAHAAERAESLKPGISPAPGRSTGLERSGELAGGNDRTLVSDPALFGVLDAIEEAGRPVTVGEIAAALGVDQPRASRLVARAVAEDLVVRQADQRDGRRTLLALTRRGDLHLEQAHRTRQAIFARAMEGWPAEDRATFARLLSSFTATLTNLT</sequence>
<feature type="compositionally biased region" description="Basic and acidic residues" evidence="1">
    <location>
        <begin position="145"/>
        <end position="155"/>
    </location>
</feature>
<dbReference type="InterPro" id="IPR036388">
    <property type="entry name" value="WH-like_DNA-bd_sf"/>
</dbReference>
<dbReference type="PATRIC" id="fig|1246995.3.peg.7276"/>
<gene>
    <name evidence="3" type="ORF">AFR_35945</name>
</gene>
<dbReference type="Proteomes" id="UP000017746">
    <property type="component" value="Chromosome"/>
</dbReference>
<dbReference type="InterPro" id="IPR011991">
    <property type="entry name" value="ArsR-like_HTH"/>
</dbReference>
<dbReference type="CDD" id="cd00090">
    <property type="entry name" value="HTH_ARSR"/>
    <property type="match status" value="1"/>
</dbReference>
<feature type="domain" description="HTH marR-type" evidence="2">
    <location>
        <begin position="183"/>
        <end position="280"/>
    </location>
</feature>
<dbReference type="GO" id="GO:0006950">
    <property type="term" value="P:response to stress"/>
    <property type="evidence" value="ECO:0007669"/>
    <property type="project" value="TreeGrafter"/>
</dbReference>
<dbReference type="EMBL" id="CP006272">
    <property type="protein sequence ID" value="AGZ45445.1"/>
    <property type="molecule type" value="Genomic_DNA"/>
</dbReference>
<dbReference type="PANTHER" id="PTHR33164:SF57">
    <property type="entry name" value="MARR-FAMILY TRANSCRIPTIONAL REGULATOR"/>
    <property type="match status" value="1"/>
</dbReference>
<feature type="region of interest" description="Disordered" evidence="1">
    <location>
        <begin position="30"/>
        <end position="182"/>
    </location>
</feature>
<evidence type="ECO:0000313" key="3">
    <source>
        <dbReference type="EMBL" id="AGZ45445.1"/>
    </source>
</evidence>
<accession>U5WBR5</accession>
<reference evidence="3 4" key="1">
    <citation type="journal article" date="2014" name="J. Biotechnol.">
        <title>Complete genome sequence of the actinobacterium Actinoplanes friuliensis HAG 010964, producer of the lipopeptide antibiotic friulimycin.</title>
        <authorList>
            <person name="Ruckert C."/>
            <person name="Szczepanowski R."/>
            <person name="Albersmeier A."/>
            <person name="Goesmann A."/>
            <person name="Fischer N."/>
            <person name="Steinkamper A."/>
            <person name="Puhler A."/>
            <person name="Biener R."/>
            <person name="Schwartz D."/>
            <person name="Kalinowski J."/>
        </authorList>
    </citation>
    <scope>NUCLEOTIDE SEQUENCE [LARGE SCALE GENOMIC DNA]</scope>
    <source>
        <strain evidence="3 4">DSM 7358</strain>
    </source>
</reference>
<dbReference type="InterPro" id="IPR000835">
    <property type="entry name" value="HTH_MarR-typ"/>
</dbReference>
<dbReference type="STRING" id="1246995.AFR_35945"/>
<dbReference type="RefSeq" id="WP_023561781.1">
    <property type="nucleotide sequence ID" value="NC_022657.1"/>
</dbReference>
<dbReference type="Pfam" id="PF12802">
    <property type="entry name" value="MarR_2"/>
    <property type="match status" value="1"/>
</dbReference>
<dbReference type="AlphaFoldDB" id="U5WBR5"/>
<dbReference type="HOGENOM" id="CLU_932659_0_0_11"/>
<evidence type="ECO:0000256" key="1">
    <source>
        <dbReference type="SAM" id="MobiDB-lite"/>
    </source>
</evidence>
<dbReference type="PANTHER" id="PTHR33164">
    <property type="entry name" value="TRANSCRIPTIONAL REGULATOR, MARR FAMILY"/>
    <property type="match status" value="1"/>
</dbReference>
<dbReference type="SUPFAM" id="SSF46785">
    <property type="entry name" value="Winged helix' DNA-binding domain"/>
    <property type="match status" value="1"/>
</dbReference>
<organism evidence="3 4">
    <name type="scientific">Actinoplanes friuliensis DSM 7358</name>
    <dbReference type="NCBI Taxonomy" id="1246995"/>
    <lineage>
        <taxon>Bacteria</taxon>
        <taxon>Bacillati</taxon>
        <taxon>Actinomycetota</taxon>
        <taxon>Actinomycetes</taxon>
        <taxon>Micromonosporales</taxon>
        <taxon>Micromonosporaceae</taxon>
        <taxon>Actinoplanes</taxon>
    </lineage>
</organism>
<dbReference type="Gene3D" id="1.10.10.10">
    <property type="entry name" value="Winged helix-like DNA-binding domain superfamily/Winged helix DNA-binding domain"/>
    <property type="match status" value="1"/>
</dbReference>
<dbReference type="GO" id="GO:0003700">
    <property type="term" value="F:DNA-binding transcription factor activity"/>
    <property type="evidence" value="ECO:0007669"/>
    <property type="project" value="InterPro"/>
</dbReference>
<feature type="compositionally biased region" description="Low complexity" evidence="1">
    <location>
        <begin position="73"/>
        <end position="128"/>
    </location>
</feature>
<dbReference type="InterPro" id="IPR039422">
    <property type="entry name" value="MarR/SlyA-like"/>
</dbReference>
<dbReference type="eggNOG" id="COG1846">
    <property type="taxonomic scope" value="Bacteria"/>
</dbReference>
<feature type="compositionally biased region" description="Low complexity" evidence="1">
    <location>
        <begin position="30"/>
        <end position="51"/>
    </location>
</feature>
<name>U5WBR5_9ACTN</name>
<dbReference type="SMART" id="SM00347">
    <property type="entry name" value="HTH_MARR"/>
    <property type="match status" value="1"/>
</dbReference>
<proteinExistence type="predicted"/>
<keyword evidence="4" id="KW-1185">Reference proteome</keyword>
<dbReference type="InterPro" id="IPR036390">
    <property type="entry name" value="WH_DNA-bd_sf"/>
</dbReference>